<evidence type="ECO:0000256" key="8">
    <source>
        <dbReference type="ARBA" id="ARBA00023134"/>
    </source>
</evidence>
<dbReference type="HAMAP" id="MF_01454">
    <property type="entry name" value="GTPase_Obg"/>
    <property type="match status" value="1"/>
</dbReference>
<evidence type="ECO:0000313" key="13">
    <source>
        <dbReference type="EMBL" id="TEB12764.1"/>
    </source>
</evidence>
<dbReference type="PANTHER" id="PTHR11702">
    <property type="entry name" value="DEVELOPMENTALLY REGULATED GTP-BINDING PROTEIN-RELATED"/>
    <property type="match status" value="1"/>
</dbReference>
<evidence type="ECO:0000256" key="9">
    <source>
        <dbReference type="HAMAP-Rule" id="MF_01454"/>
    </source>
</evidence>
<dbReference type="SUPFAM" id="SSF102741">
    <property type="entry name" value="Obg GTP-binding protein C-terminal domain"/>
    <property type="match status" value="1"/>
</dbReference>
<dbReference type="PROSITE" id="PS00905">
    <property type="entry name" value="GTP1_OBG"/>
    <property type="match status" value="1"/>
</dbReference>
<reference evidence="13 14" key="1">
    <citation type="journal article" date="2018" name="Environ. Microbiol.">
        <title>Novel energy conservation strategies and behaviour of Pelotomaculum schinkii driving syntrophic propionate catabolism.</title>
        <authorList>
            <person name="Hidalgo-Ahumada C.A.P."/>
            <person name="Nobu M.K."/>
            <person name="Narihiro T."/>
            <person name="Tamaki H."/>
            <person name="Liu W.T."/>
            <person name="Kamagata Y."/>
            <person name="Stams A.J.M."/>
            <person name="Imachi H."/>
            <person name="Sousa D.Z."/>
        </authorList>
    </citation>
    <scope>NUCLEOTIDE SEQUENCE [LARGE SCALE GENOMIC DNA]</scope>
    <source>
        <strain evidence="13 14">MGP</strain>
    </source>
</reference>
<keyword evidence="8 9" id="KW-0342">GTP-binding</keyword>
<dbReference type="Gene3D" id="2.70.210.12">
    <property type="entry name" value="GTP1/OBG domain"/>
    <property type="match status" value="1"/>
</dbReference>
<dbReference type="InterPro" id="IPR006074">
    <property type="entry name" value="GTP1-OBG_CS"/>
</dbReference>
<comment type="subcellular location">
    <subcellularLocation>
        <location evidence="9">Cytoplasm</location>
    </subcellularLocation>
</comment>
<dbReference type="NCBIfam" id="NF008954">
    <property type="entry name" value="PRK12296.1"/>
    <property type="match status" value="1"/>
</dbReference>
<evidence type="ECO:0000256" key="7">
    <source>
        <dbReference type="ARBA" id="ARBA00022842"/>
    </source>
</evidence>
<feature type="binding site" evidence="9">
    <location>
        <position position="195"/>
    </location>
    <ligand>
        <name>Mg(2+)</name>
        <dbReference type="ChEBI" id="CHEBI:18420"/>
    </ligand>
</feature>
<dbReference type="InterPro" id="IPR036346">
    <property type="entry name" value="GTP-bd_prot_GTP1/OBG_C_sf"/>
</dbReference>
<dbReference type="InterPro" id="IPR014100">
    <property type="entry name" value="GTP-bd_Obg/CgtA"/>
</dbReference>
<feature type="binding site" evidence="9">
    <location>
        <begin position="285"/>
        <end position="288"/>
    </location>
    <ligand>
        <name>GTP</name>
        <dbReference type="ChEBI" id="CHEBI:37565"/>
    </ligand>
</feature>
<sequence length="425" mass="46239">MILIFFDKAKIFVKGGDGGNGCIAMRREKYVPEGGPWGGDGGRGGNVVFRADEGLRTLVDFRYKRHYKAERGRHGEGKNMHGASGEDLVVRLPAGTLIRDADTGELLADLVAHDQEAVVARGGRGGRGNAHFATANRKAPKLAEKGAPGEERWLELELKLLADVGLIGFPNAGKSTLISKVSAAKPKIANYHFTTITPNLGVVRVEEGRSFVMADIPGLIEGAHAGAGLGHEFLRHVERTRLLVHVLDVSGSEGRDPVEDFLATNRELILYNPVIGAKPQVIVANKIDLPGAAENLRRVKEAYGEEYEVFPVSAVTGSGLEPLVYRVAALLAGLPPETPVLLEDAGPVVHQAEPRFTVFRQEGIFYVKGKEIERHVAMTDMDNEEAVERLQWIIKRMGIEDDLKAAGIKEGDTVKIGNFEFEYAE</sequence>
<dbReference type="EMBL" id="QFFZ01000005">
    <property type="protein sequence ID" value="TEB12764.1"/>
    <property type="molecule type" value="Genomic_DNA"/>
</dbReference>
<dbReference type="PRINTS" id="PR00326">
    <property type="entry name" value="GTP1OBG"/>
</dbReference>
<dbReference type="GO" id="GO:0003924">
    <property type="term" value="F:GTPase activity"/>
    <property type="evidence" value="ECO:0007669"/>
    <property type="project" value="UniProtKB-UniRule"/>
</dbReference>
<evidence type="ECO:0000259" key="11">
    <source>
        <dbReference type="PROSITE" id="PS51881"/>
    </source>
</evidence>
<dbReference type="InterPro" id="IPR045086">
    <property type="entry name" value="OBG_GTPase"/>
</dbReference>
<keyword evidence="6 9" id="KW-0378">Hydrolase</keyword>
<feature type="binding site" evidence="9">
    <location>
        <begin position="168"/>
        <end position="175"/>
    </location>
    <ligand>
        <name>GTP</name>
        <dbReference type="ChEBI" id="CHEBI:37565"/>
    </ligand>
</feature>
<dbReference type="InterPro" id="IPR031167">
    <property type="entry name" value="G_OBG"/>
</dbReference>
<feature type="binding site" evidence="9">
    <location>
        <position position="175"/>
    </location>
    <ligand>
        <name>Mg(2+)</name>
        <dbReference type="ChEBI" id="CHEBI:18420"/>
    </ligand>
</feature>
<feature type="domain" description="OBG-type G" evidence="10">
    <location>
        <begin position="162"/>
        <end position="332"/>
    </location>
</feature>
<evidence type="ECO:0000256" key="6">
    <source>
        <dbReference type="ARBA" id="ARBA00022801"/>
    </source>
</evidence>
<comment type="cofactor">
    <cofactor evidence="1 9">
        <name>Mg(2+)</name>
        <dbReference type="ChEBI" id="CHEBI:18420"/>
    </cofactor>
</comment>
<dbReference type="CDD" id="cd01898">
    <property type="entry name" value="Obg"/>
    <property type="match status" value="1"/>
</dbReference>
<dbReference type="PROSITE" id="PS51881">
    <property type="entry name" value="OCT"/>
    <property type="match status" value="1"/>
</dbReference>
<keyword evidence="3 9" id="KW-0963">Cytoplasm</keyword>
<feature type="domain" description="Obg" evidence="12">
    <location>
        <begin position="3"/>
        <end position="161"/>
    </location>
</feature>
<dbReference type="GO" id="GO:0005525">
    <property type="term" value="F:GTP binding"/>
    <property type="evidence" value="ECO:0007669"/>
    <property type="project" value="UniProtKB-UniRule"/>
</dbReference>
<evidence type="ECO:0000313" key="14">
    <source>
        <dbReference type="Proteomes" id="UP000297597"/>
    </source>
</evidence>
<dbReference type="InterPro" id="IPR006073">
    <property type="entry name" value="GTP-bd"/>
</dbReference>
<dbReference type="EC" id="3.6.5.-" evidence="9"/>
<dbReference type="Proteomes" id="UP000297597">
    <property type="component" value="Unassembled WGS sequence"/>
</dbReference>
<dbReference type="Gene3D" id="3.40.50.300">
    <property type="entry name" value="P-loop containing nucleotide triphosphate hydrolases"/>
    <property type="match status" value="1"/>
</dbReference>
<dbReference type="PANTHER" id="PTHR11702:SF31">
    <property type="entry name" value="MITOCHONDRIAL RIBOSOME-ASSOCIATED GTPASE 2"/>
    <property type="match status" value="1"/>
</dbReference>
<dbReference type="Pfam" id="PF09269">
    <property type="entry name" value="DUF1967"/>
    <property type="match status" value="1"/>
</dbReference>
<dbReference type="Pfam" id="PF01018">
    <property type="entry name" value="GTP1_OBG"/>
    <property type="match status" value="1"/>
</dbReference>
<dbReference type="FunFam" id="2.70.210.12:FF:000001">
    <property type="entry name" value="GTPase Obg"/>
    <property type="match status" value="1"/>
</dbReference>
<evidence type="ECO:0000256" key="1">
    <source>
        <dbReference type="ARBA" id="ARBA00001946"/>
    </source>
</evidence>
<comment type="caution">
    <text evidence="13">The sequence shown here is derived from an EMBL/GenBank/DDBJ whole genome shotgun (WGS) entry which is preliminary data.</text>
</comment>
<keyword evidence="7 9" id="KW-0460">Magnesium</keyword>
<feature type="domain" description="OCT" evidence="11">
    <location>
        <begin position="348"/>
        <end position="425"/>
    </location>
</feature>
<keyword evidence="4 9" id="KW-0479">Metal-binding</keyword>
<evidence type="ECO:0000256" key="2">
    <source>
        <dbReference type="ARBA" id="ARBA00007699"/>
    </source>
</evidence>
<dbReference type="InterPro" id="IPR015349">
    <property type="entry name" value="OCT_dom"/>
</dbReference>
<dbReference type="PROSITE" id="PS51883">
    <property type="entry name" value="OBG"/>
    <property type="match status" value="1"/>
</dbReference>
<evidence type="ECO:0000256" key="4">
    <source>
        <dbReference type="ARBA" id="ARBA00022723"/>
    </source>
</evidence>
<dbReference type="Pfam" id="PF01926">
    <property type="entry name" value="MMR_HSR1"/>
    <property type="match status" value="1"/>
</dbReference>
<evidence type="ECO:0000256" key="3">
    <source>
        <dbReference type="ARBA" id="ARBA00022490"/>
    </source>
</evidence>
<comment type="function">
    <text evidence="9">An essential GTPase which binds GTP, GDP and possibly (p)ppGpp with moderate affinity, with high nucleotide exchange rates and a fairly low GTP hydrolysis rate. Plays a role in control of the cell cycle, stress response, ribosome biogenesis and in those bacteria that undergo differentiation, in morphogenesis control.</text>
</comment>
<dbReference type="GO" id="GO:0042254">
    <property type="term" value="P:ribosome biogenesis"/>
    <property type="evidence" value="ECO:0007669"/>
    <property type="project" value="UniProtKB-UniRule"/>
</dbReference>
<dbReference type="AlphaFoldDB" id="A0A4Y7RUU1"/>
<comment type="subunit">
    <text evidence="9">Monomer.</text>
</comment>
<organism evidence="13 14">
    <name type="scientific">Pelotomaculum propionicicum</name>
    <dbReference type="NCBI Taxonomy" id="258475"/>
    <lineage>
        <taxon>Bacteria</taxon>
        <taxon>Bacillati</taxon>
        <taxon>Bacillota</taxon>
        <taxon>Clostridia</taxon>
        <taxon>Eubacteriales</taxon>
        <taxon>Desulfotomaculaceae</taxon>
        <taxon>Pelotomaculum</taxon>
    </lineage>
</organism>
<dbReference type="SUPFAM" id="SSF52540">
    <property type="entry name" value="P-loop containing nucleoside triphosphate hydrolases"/>
    <property type="match status" value="1"/>
</dbReference>
<proteinExistence type="inferred from homology"/>
<evidence type="ECO:0000259" key="10">
    <source>
        <dbReference type="PROSITE" id="PS51710"/>
    </source>
</evidence>
<comment type="similarity">
    <text evidence="2 9">Belongs to the TRAFAC class OBG-HflX-like GTPase superfamily. OBG GTPase family.</text>
</comment>
<gene>
    <name evidence="13" type="primary">obg_1</name>
    <name evidence="9" type="synonym">obg</name>
    <name evidence="13" type="ORF">Pmgp_00739</name>
</gene>
<accession>A0A4Y7RUU1</accession>
<dbReference type="NCBIfam" id="TIGR02729">
    <property type="entry name" value="Obg_CgtA"/>
    <property type="match status" value="1"/>
</dbReference>
<evidence type="ECO:0000256" key="5">
    <source>
        <dbReference type="ARBA" id="ARBA00022741"/>
    </source>
</evidence>
<dbReference type="NCBIfam" id="TIGR03595">
    <property type="entry name" value="Obg_CgtA_exten"/>
    <property type="match status" value="1"/>
</dbReference>
<dbReference type="InterPro" id="IPR006169">
    <property type="entry name" value="GTP1_OBG_dom"/>
</dbReference>
<dbReference type="NCBIfam" id="NF008956">
    <property type="entry name" value="PRK12299.1"/>
    <property type="match status" value="1"/>
</dbReference>
<dbReference type="Gene3D" id="3.30.300.350">
    <property type="entry name" value="GTP-binding protein OBG, C-terminal domain"/>
    <property type="match status" value="1"/>
</dbReference>
<dbReference type="PROSITE" id="PS51710">
    <property type="entry name" value="G_OBG"/>
    <property type="match status" value="1"/>
</dbReference>
<dbReference type="GO" id="GO:0005737">
    <property type="term" value="C:cytoplasm"/>
    <property type="evidence" value="ECO:0007669"/>
    <property type="project" value="UniProtKB-SubCell"/>
</dbReference>
<keyword evidence="14" id="KW-1185">Reference proteome</keyword>
<dbReference type="GO" id="GO:0000287">
    <property type="term" value="F:magnesium ion binding"/>
    <property type="evidence" value="ECO:0007669"/>
    <property type="project" value="InterPro"/>
</dbReference>
<dbReference type="InterPro" id="IPR036726">
    <property type="entry name" value="GTP1_OBG_dom_sf"/>
</dbReference>
<feature type="binding site" evidence="9">
    <location>
        <begin position="215"/>
        <end position="218"/>
    </location>
    <ligand>
        <name>GTP</name>
        <dbReference type="ChEBI" id="CHEBI:37565"/>
    </ligand>
</feature>
<name>A0A4Y7RUU1_9FIRM</name>
<evidence type="ECO:0000259" key="12">
    <source>
        <dbReference type="PROSITE" id="PS51883"/>
    </source>
</evidence>
<protein>
    <recommendedName>
        <fullName evidence="9">GTPase Obg</fullName>
        <ecNumber evidence="9">3.6.5.-</ecNumber>
    </recommendedName>
    <alternativeName>
        <fullName evidence="9">GTP-binding protein Obg</fullName>
    </alternativeName>
</protein>
<dbReference type="SUPFAM" id="SSF82051">
    <property type="entry name" value="Obg GTP-binding protein N-terminal domain"/>
    <property type="match status" value="1"/>
</dbReference>
<keyword evidence="5 9" id="KW-0547">Nucleotide-binding</keyword>
<feature type="binding site" evidence="9">
    <location>
        <begin position="193"/>
        <end position="197"/>
    </location>
    <ligand>
        <name>GTP</name>
        <dbReference type="ChEBI" id="CHEBI:37565"/>
    </ligand>
</feature>
<feature type="binding site" evidence="9">
    <location>
        <begin position="313"/>
        <end position="315"/>
    </location>
    <ligand>
        <name>GTP</name>
        <dbReference type="ChEBI" id="CHEBI:37565"/>
    </ligand>
</feature>
<dbReference type="NCBIfam" id="NF008955">
    <property type="entry name" value="PRK12297.1"/>
    <property type="match status" value="1"/>
</dbReference>
<dbReference type="InterPro" id="IPR027417">
    <property type="entry name" value="P-loop_NTPase"/>
</dbReference>